<dbReference type="SUPFAM" id="SSF52172">
    <property type="entry name" value="CheY-like"/>
    <property type="match status" value="1"/>
</dbReference>
<dbReference type="OrthoDB" id="2168082at2"/>
<dbReference type="SMART" id="SM00850">
    <property type="entry name" value="LytTR"/>
    <property type="match status" value="1"/>
</dbReference>
<dbReference type="InterPro" id="IPR011006">
    <property type="entry name" value="CheY-like_superfamily"/>
</dbReference>
<comment type="caution">
    <text evidence="4">The sequence shown here is derived from an EMBL/GenBank/DDBJ whole genome shotgun (WGS) entry which is preliminary data.</text>
</comment>
<gene>
    <name evidence="4" type="ORF">E5167_00745</name>
</gene>
<dbReference type="Proteomes" id="UP000307657">
    <property type="component" value="Unassembled WGS sequence"/>
</dbReference>
<dbReference type="Gene3D" id="3.40.50.2300">
    <property type="match status" value="1"/>
</dbReference>
<evidence type="ECO:0000259" key="3">
    <source>
        <dbReference type="PROSITE" id="PS50930"/>
    </source>
</evidence>
<keyword evidence="1" id="KW-0597">Phosphoprotein</keyword>
<dbReference type="PANTHER" id="PTHR37299:SF1">
    <property type="entry name" value="STAGE 0 SPORULATION PROTEIN A HOMOLOG"/>
    <property type="match status" value="1"/>
</dbReference>
<reference evidence="4 5" key="1">
    <citation type="submission" date="2019-04" db="EMBL/GenBank/DDBJ databases">
        <title>Lacinutrix sp. nov., isolated from marine water.</title>
        <authorList>
            <person name="Kim W."/>
        </authorList>
    </citation>
    <scope>NUCLEOTIDE SEQUENCE [LARGE SCALE GENOMIC DNA]</scope>
    <source>
        <strain evidence="4 5">CAU 1491</strain>
    </source>
</reference>
<feature type="modified residue" description="4-aspartylphosphate" evidence="1">
    <location>
        <position position="55"/>
    </location>
</feature>
<dbReference type="EMBL" id="SUPL01000001">
    <property type="protein sequence ID" value="TJY37815.1"/>
    <property type="molecule type" value="Genomic_DNA"/>
</dbReference>
<feature type="domain" description="HTH LytTR-type" evidence="3">
    <location>
        <begin position="151"/>
        <end position="255"/>
    </location>
</feature>
<name>A0A4U0F098_9FLAO</name>
<organism evidence="4 5">
    <name type="scientific">Pontimicrobium aquaticum</name>
    <dbReference type="NCBI Taxonomy" id="2565367"/>
    <lineage>
        <taxon>Bacteria</taxon>
        <taxon>Pseudomonadati</taxon>
        <taxon>Bacteroidota</taxon>
        <taxon>Flavobacteriia</taxon>
        <taxon>Flavobacteriales</taxon>
        <taxon>Flavobacteriaceae</taxon>
        <taxon>Pontimicrobium</taxon>
    </lineage>
</organism>
<evidence type="ECO:0000313" key="4">
    <source>
        <dbReference type="EMBL" id="TJY37815.1"/>
    </source>
</evidence>
<sequence>MPITVMIIDDEELAIKRIENLLMDMSNINIIGTCKTGTEAIKKIKTLKPELIFLDIQLKDITGFDILEQLPKENIPLTIFTTAFNEFALKAFDFFAFDYLLKPFKDERFYKSVNRAIKTLSQNEEESFSAEINKLLKYIKNPNQQEYRTSIPIKLGNKISFIKSHNVKYIIASGYYSEIHALEKKHVLRESLSKLILELGNNSFIRIHRSTIINIQFVQELISSNYGELDVKMSDNKILRVSKSYKKQFLKKMGV</sequence>
<dbReference type="SMART" id="SM00448">
    <property type="entry name" value="REC"/>
    <property type="match status" value="1"/>
</dbReference>
<evidence type="ECO:0000256" key="1">
    <source>
        <dbReference type="PROSITE-ProRule" id="PRU00169"/>
    </source>
</evidence>
<dbReference type="InterPro" id="IPR001789">
    <property type="entry name" value="Sig_transdc_resp-reg_receiver"/>
</dbReference>
<dbReference type="AlphaFoldDB" id="A0A4U0F098"/>
<feature type="domain" description="Response regulatory" evidence="2">
    <location>
        <begin position="4"/>
        <end position="117"/>
    </location>
</feature>
<protein>
    <submittedName>
        <fullName evidence="4">Response regulator</fullName>
    </submittedName>
</protein>
<dbReference type="InterPro" id="IPR046947">
    <property type="entry name" value="LytR-like"/>
</dbReference>
<dbReference type="GO" id="GO:0003677">
    <property type="term" value="F:DNA binding"/>
    <property type="evidence" value="ECO:0007669"/>
    <property type="project" value="InterPro"/>
</dbReference>
<dbReference type="RefSeq" id="WP_136840028.1">
    <property type="nucleotide sequence ID" value="NZ_SUPL01000001.1"/>
</dbReference>
<dbReference type="Pfam" id="PF04397">
    <property type="entry name" value="LytTR"/>
    <property type="match status" value="1"/>
</dbReference>
<dbReference type="Gene3D" id="2.40.50.1020">
    <property type="entry name" value="LytTr DNA-binding domain"/>
    <property type="match status" value="1"/>
</dbReference>
<dbReference type="PROSITE" id="PS50110">
    <property type="entry name" value="RESPONSE_REGULATORY"/>
    <property type="match status" value="1"/>
</dbReference>
<keyword evidence="5" id="KW-1185">Reference proteome</keyword>
<accession>A0A4U0F098</accession>
<dbReference type="PANTHER" id="PTHR37299">
    <property type="entry name" value="TRANSCRIPTIONAL REGULATOR-RELATED"/>
    <property type="match status" value="1"/>
</dbReference>
<dbReference type="Pfam" id="PF00072">
    <property type="entry name" value="Response_reg"/>
    <property type="match status" value="1"/>
</dbReference>
<dbReference type="InterPro" id="IPR007492">
    <property type="entry name" value="LytTR_DNA-bd_dom"/>
</dbReference>
<evidence type="ECO:0000259" key="2">
    <source>
        <dbReference type="PROSITE" id="PS50110"/>
    </source>
</evidence>
<dbReference type="GO" id="GO:0000156">
    <property type="term" value="F:phosphorelay response regulator activity"/>
    <property type="evidence" value="ECO:0007669"/>
    <property type="project" value="InterPro"/>
</dbReference>
<evidence type="ECO:0000313" key="5">
    <source>
        <dbReference type="Proteomes" id="UP000307657"/>
    </source>
</evidence>
<dbReference type="PROSITE" id="PS50930">
    <property type="entry name" value="HTH_LYTTR"/>
    <property type="match status" value="1"/>
</dbReference>
<proteinExistence type="predicted"/>